<name>A0A9Q1HKQ4_HOLLE</name>
<feature type="compositionally biased region" description="Basic and acidic residues" evidence="7">
    <location>
        <begin position="164"/>
        <end position="175"/>
    </location>
</feature>
<dbReference type="Pfam" id="PF00400">
    <property type="entry name" value="WD40"/>
    <property type="match status" value="2"/>
</dbReference>
<evidence type="ECO:0000256" key="1">
    <source>
        <dbReference type="ARBA" id="ARBA00002530"/>
    </source>
</evidence>
<gene>
    <name evidence="8" type="ORF">HOLleu_02194</name>
</gene>
<evidence type="ECO:0000256" key="7">
    <source>
        <dbReference type="SAM" id="MobiDB-lite"/>
    </source>
</evidence>
<comment type="caution">
    <text evidence="8">The sequence shown here is derived from an EMBL/GenBank/DDBJ whole genome shotgun (WGS) entry which is preliminary data.</text>
</comment>
<dbReference type="SMART" id="SM00320">
    <property type="entry name" value="WD40"/>
    <property type="match status" value="4"/>
</dbReference>
<comment type="similarity">
    <text evidence="2">Belongs to the WD repeat DDB2/WDR76 family.</text>
</comment>
<evidence type="ECO:0000313" key="9">
    <source>
        <dbReference type="Proteomes" id="UP001152320"/>
    </source>
</evidence>
<feature type="region of interest" description="Disordered" evidence="7">
    <location>
        <begin position="37"/>
        <end position="82"/>
    </location>
</feature>
<protein>
    <recommendedName>
        <fullName evidence="3">WD repeat-containing protein 76</fullName>
    </recommendedName>
</protein>
<feature type="compositionally biased region" description="Basic and acidic residues" evidence="7">
    <location>
        <begin position="37"/>
        <end position="65"/>
    </location>
</feature>
<dbReference type="InterPro" id="IPR036322">
    <property type="entry name" value="WD40_repeat_dom_sf"/>
</dbReference>
<keyword evidence="4 6" id="KW-0853">WD repeat</keyword>
<dbReference type="Proteomes" id="UP001152320">
    <property type="component" value="Chromosome 1"/>
</dbReference>
<dbReference type="GO" id="GO:2000001">
    <property type="term" value="P:regulation of DNA damage checkpoint"/>
    <property type="evidence" value="ECO:0007669"/>
    <property type="project" value="TreeGrafter"/>
</dbReference>
<proteinExistence type="inferred from homology"/>
<evidence type="ECO:0000256" key="4">
    <source>
        <dbReference type="ARBA" id="ARBA00022574"/>
    </source>
</evidence>
<dbReference type="PANTHER" id="PTHR14773:SF0">
    <property type="entry name" value="WD REPEAT-CONTAINING PROTEIN 76"/>
    <property type="match status" value="1"/>
</dbReference>
<dbReference type="FunFam" id="2.130.10.10:FF:000180">
    <property type="entry name" value="WD repeat-containing protein 76"/>
    <property type="match status" value="1"/>
</dbReference>
<evidence type="ECO:0000256" key="5">
    <source>
        <dbReference type="ARBA" id="ARBA00022737"/>
    </source>
</evidence>
<feature type="repeat" description="WD" evidence="6">
    <location>
        <begin position="421"/>
        <end position="463"/>
    </location>
</feature>
<dbReference type="GO" id="GO:0005634">
    <property type="term" value="C:nucleus"/>
    <property type="evidence" value="ECO:0007669"/>
    <property type="project" value="TreeGrafter"/>
</dbReference>
<dbReference type="EMBL" id="JAIZAY010000001">
    <property type="protein sequence ID" value="KAJ8049440.1"/>
    <property type="molecule type" value="Genomic_DNA"/>
</dbReference>
<dbReference type="SUPFAM" id="SSF50978">
    <property type="entry name" value="WD40 repeat-like"/>
    <property type="match status" value="1"/>
</dbReference>
<sequence length="603" mass="67890">MSTETSPNFTVLKAVSFYKSTIEANKIPCIVHRNKAEEKLEIMEKKPRPAAKRKAEKDTSDESIRPARQKLPRAAKEKGTEKVGKIIKEEKENSIEVKVEKIGRDGRMDEEVKIPANGMSTYEAMRMKNIEENAKFFASLGIFQAKDDLSASTSKKTKTVVRGLKAEKAKPEPLPRRAPSLRLQGKTPDGSEIPGFQGYQTSFYVTEPLEDRQRERHPEGPLQMDCTNVKKETKEEGDDFIKGIAKETKAVKQEKPEKLGAETNSLLRRLQNLKISERCVAKVVPNRVFSVGFHPSDTRTIVAAGDKWGMLGFWDMDSSEGDDGVFLFNPHVRPINCLQFCPSQPSKIYTCSYDGTVRCGDFEKGVFDEIYATDEEDDAWIHSFDFLDSSGTKLLLAQNQRGGYVTIEDTRSSGKIGEKLYRLHEKNIRTVSVHPMKRQYFVTASTDSTMALWDIRKLNSSGSSKSICCLTHGKGLNSAYFSPLTGTKILSTCADDRLRICHLEESGDIVKGATVAISKSHNNHTGRWLTKFRATWHPRCEEIFVVGSMARPRRIELFSDKMQLLHEYISDEWLGSVCSLNEFHPTRDIIAGANSSGRLHVFK</sequence>
<dbReference type="AlphaFoldDB" id="A0A9Q1HKQ4"/>
<dbReference type="PROSITE" id="PS50294">
    <property type="entry name" value="WD_REPEATS_REGION"/>
    <property type="match status" value="1"/>
</dbReference>
<feature type="region of interest" description="Disordered" evidence="7">
    <location>
        <begin position="162"/>
        <end position="192"/>
    </location>
</feature>
<evidence type="ECO:0000256" key="3">
    <source>
        <dbReference type="ARBA" id="ARBA00021234"/>
    </source>
</evidence>
<dbReference type="PANTHER" id="PTHR14773">
    <property type="entry name" value="WD REPEAT-CONTAINING PROTEIN 76"/>
    <property type="match status" value="1"/>
</dbReference>
<dbReference type="PROSITE" id="PS50082">
    <property type="entry name" value="WD_REPEATS_2"/>
    <property type="match status" value="1"/>
</dbReference>
<evidence type="ECO:0000256" key="6">
    <source>
        <dbReference type="PROSITE-ProRule" id="PRU00221"/>
    </source>
</evidence>
<accession>A0A9Q1HKQ4</accession>
<dbReference type="GO" id="GO:0003677">
    <property type="term" value="F:DNA binding"/>
    <property type="evidence" value="ECO:0007669"/>
    <property type="project" value="TreeGrafter"/>
</dbReference>
<evidence type="ECO:0000256" key="2">
    <source>
        <dbReference type="ARBA" id="ARBA00005434"/>
    </source>
</evidence>
<dbReference type="OrthoDB" id="9890280at2759"/>
<dbReference type="Gene3D" id="2.130.10.10">
    <property type="entry name" value="YVTN repeat-like/Quinoprotein amine dehydrogenase"/>
    <property type="match status" value="1"/>
</dbReference>
<dbReference type="InterPro" id="IPR001680">
    <property type="entry name" value="WD40_rpt"/>
</dbReference>
<dbReference type="InterPro" id="IPR050853">
    <property type="entry name" value="WD_repeat_DNA-damage-binding"/>
</dbReference>
<keyword evidence="9" id="KW-1185">Reference proteome</keyword>
<keyword evidence="5" id="KW-0677">Repeat</keyword>
<reference evidence="8" key="1">
    <citation type="submission" date="2021-10" db="EMBL/GenBank/DDBJ databases">
        <title>Tropical sea cucumber genome reveals ecological adaptation and Cuvierian tubules defense mechanism.</title>
        <authorList>
            <person name="Chen T."/>
        </authorList>
    </citation>
    <scope>NUCLEOTIDE SEQUENCE</scope>
    <source>
        <strain evidence="8">Nanhai2018</strain>
        <tissue evidence="8">Muscle</tissue>
    </source>
</reference>
<comment type="function">
    <text evidence="1">Specifically binds 5-hydroxymethylcytosine (5hmC), suggesting that it acts as a specific reader of 5hmC.</text>
</comment>
<dbReference type="InterPro" id="IPR015943">
    <property type="entry name" value="WD40/YVTN_repeat-like_dom_sf"/>
</dbReference>
<evidence type="ECO:0000313" key="8">
    <source>
        <dbReference type="EMBL" id="KAJ8049440.1"/>
    </source>
</evidence>
<organism evidence="8 9">
    <name type="scientific">Holothuria leucospilota</name>
    <name type="common">Black long sea cucumber</name>
    <name type="synonym">Mertensiothuria leucospilota</name>
    <dbReference type="NCBI Taxonomy" id="206669"/>
    <lineage>
        <taxon>Eukaryota</taxon>
        <taxon>Metazoa</taxon>
        <taxon>Echinodermata</taxon>
        <taxon>Eleutherozoa</taxon>
        <taxon>Echinozoa</taxon>
        <taxon>Holothuroidea</taxon>
        <taxon>Aspidochirotacea</taxon>
        <taxon>Aspidochirotida</taxon>
        <taxon>Holothuriidae</taxon>
        <taxon>Holothuria</taxon>
    </lineage>
</organism>